<dbReference type="GO" id="GO:0022857">
    <property type="term" value="F:transmembrane transporter activity"/>
    <property type="evidence" value="ECO:0007669"/>
    <property type="project" value="InterPro"/>
</dbReference>
<evidence type="ECO:0000313" key="9">
    <source>
        <dbReference type="EMBL" id="TWF79641.1"/>
    </source>
</evidence>
<evidence type="ECO:0000256" key="7">
    <source>
        <dbReference type="SAM" id="Phobius"/>
    </source>
</evidence>
<protein>
    <submittedName>
        <fullName evidence="9">DHA2 family multidrug resistance protein-like MFS transporter</fullName>
    </submittedName>
</protein>
<accession>A0A561SXR6</accession>
<keyword evidence="4 7" id="KW-0812">Transmembrane</keyword>
<name>A0A561SXR6_9PSEU</name>
<dbReference type="PANTHER" id="PTHR42718">
    <property type="entry name" value="MAJOR FACILITATOR SUPERFAMILY MULTIDRUG TRANSPORTER MFSC"/>
    <property type="match status" value="1"/>
</dbReference>
<dbReference type="GO" id="GO:0005886">
    <property type="term" value="C:plasma membrane"/>
    <property type="evidence" value="ECO:0007669"/>
    <property type="project" value="UniProtKB-SubCell"/>
</dbReference>
<evidence type="ECO:0000256" key="5">
    <source>
        <dbReference type="ARBA" id="ARBA00022989"/>
    </source>
</evidence>
<feature type="transmembrane region" description="Helical" evidence="7">
    <location>
        <begin position="184"/>
        <end position="203"/>
    </location>
</feature>
<organism evidence="9 10">
    <name type="scientific">Pseudonocardia hierapolitana</name>
    <dbReference type="NCBI Taxonomy" id="1128676"/>
    <lineage>
        <taxon>Bacteria</taxon>
        <taxon>Bacillati</taxon>
        <taxon>Actinomycetota</taxon>
        <taxon>Actinomycetes</taxon>
        <taxon>Pseudonocardiales</taxon>
        <taxon>Pseudonocardiaceae</taxon>
        <taxon>Pseudonocardia</taxon>
    </lineage>
</organism>
<sequence length="480" mass="48957">MLTLPALLASMDLSVLFMAAPWLAADLAPTGPQLLWIMDVYGFLMAGMLLTMGALGDRIGRRRLLLAGAAAFGTASVLAAYAPTAELLVLARGLLGVAGATLAPSTLALLRGMFADPGQRRTAIGVWTAAFTGGIAVGPIVGGLLLEHFWWGSVFLINVPVMALLLVLGPVLLPESRDRISKRFDLLSALLSIGAVLAVVHGVKELVHAGPGGWLALLAGFALGAVFVRRQLRLPDPLIDVRLFRDGGFSAAFGGYVMMIVASAGLGYLAVQYLQVVLEIRPFTAALWQLPTVATTGIGIALSTTLVRRVRAAVIAGSALLVAAIGFLLVAQVEVDTAPAAVMAAYSVVTLGTGMLVPLAIDLIVGAAPADRAGAAAGLSEAGSELGGALGIAVLGSIAAAVYRSRFVPGELPPVATETVGSAIAAADALPDALAETLIADAQRAFTAGFTTAATIMAALLALTAALVTTRLRRSCVSGS</sequence>
<feature type="transmembrane region" description="Helical" evidence="7">
    <location>
        <begin position="64"/>
        <end position="83"/>
    </location>
</feature>
<evidence type="ECO:0000256" key="4">
    <source>
        <dbReference type="ARBA" id="ARBA00022692"/>
    </source>
</evidence>
<feature type="transmembrane region" description="Helical" evidence="7">
    <location>
        <begin position="283"/>
        <end position="303"/>
    </location>
</feature>
<feature type="transmembrane region" description="Helical" evidence="7">
    <location>
        <begin position="445"/>
        <end position="468"/>
    </location>
</feature>
<keyword evidence="6 7" id="KW-0472">Membrane</keyword>
<evidence type="ECO:0000256" key="6">
    <source>
        <dbReference type="ARBA" id="ARBA00023136"/>
    </source>
</evidence>
<evidence type="ECO:0000256" key="1">
    <source>
        <dbReference type="ARBA" id="ARBA00004651"/>
    </source>
</evidence>
<proteinExistence type="predicted"/>
<feature type="transmembrane region" description="Helical" evidence="7">
    <location>
        <begin position="343"/>
        <end position="365"/>
    </location>
</feature>
<dbReference type="PANTHER" id="PTHR42718:SF47">
    <property type="entry name" value="METHYL VIOLOGEN RESISTANCE PROTEIN SMVA"/>
    <property type="match status" value="1"/>
</dbReference>
<reference evidence="9 10" key="1">
    <citation type="submission" date="2019-06" db="EMBL/GenBank/DDBJ databases">
        <title>Sequencing the genomes of 1000 actinobacteria strains.</title>
        <authorList>
            <person name="Klenk H.-P."/>
        </authorList>
    </citation>
    <scope>NUCLEOTIDE SEQUENCE [LARGE SCALE GENOMIC DNA]</scope>
    <source>
        <strain evidence="9 10">DSM 45671</strain>
    </source>
</reference>
<keyword evidence="3" id="KW-1003">Cell membrane</keyword>
<evidence type="ECO:0000256" key="2">
    <source>
        <dbReference type="ARBA" id="ARBA00022448"/>
    </source>
</evidence>
<feature type="transmembrane region" description="Helical" evidence="7">
    <location>
        <begin position="35"/>
        <end position="55"/>
    </location>
</feature>
<evidence type="ECO:0000259" key="8">
    <source>
        <dbReference type="PROSITE" id="PS50850"/>
    </source>
</evidence>
<dbReference type="EMBL" id="VIWU01000001">
    <property type="protein sequence ID" value="TWF79641.1"/>
    <property type="molecule type" value="Genomic_DNA"/>
</dbReference>
<feature type="transmembrane region" description="Helical" evidence="7">
    <location>
        <begin position="148"/>
        <end position="172"/>
    </location>
</feature>
<dbReference type="PROSITE" id="PS50850">
    <property type="entry name" value="MFS"/>
    <property type="match status" value="1"/>
</dbReference>
<dbReference type="SUPFAM" id="SSF103473">
    <property type="entry name" value="MFS general substrate transporter"/>
    <property type="match status" value="1"/>
</dbReference>
<feature type="transmembrane region" description="Helical" evidence="7">
    <location>
        <begin position="209"/>
        <end position="228"/>
    </location>
</feature>
<feature type="transmembrane region" description="Helical" evidence="7">
    <location>
        <begin position="89"/>
        <end position="110"/>
    </location>
</feature>
<feature type="transmembrane region" description="Helical" evidence="7">
    <location>
        <begin position="386"/>
        <end position="403"/>
    </location>
</feature>
<feature type="transmembrane region" description="Helical" evidence="7">
    <location>
        <begin position="310"/>
        <end position="331"/>
    </location>
</feature>
<dbReference type="CDD" id="cd17321">
    <property type="entry name" value="MFS_MMR_MDR_like"/>
    <property type="match status" value="1"/>
</dbReference>
<feature type="transmembrane region" description="Helical" evidence="7">
    <location>
        <begin position="122"/>
        <end position="142"/>
    </location>
</feature>
<dbReference type="AlphaFoldDB" id="A0A561SXR6"/>
<comment type="subcellular location">
    <subcellularLocation>
        <location evidence="1">Cell membrane</location>
        <topology evidence="1">Multi-pass membrane protein</topology>
    </subcellularLocation>
</comment>
<evidence type="ECO:0000313" key="10">
    <source>
        <dbReference type="Proteomes" id="UP000321261"/>
    </source>
</evidence>
<dbReference type="InterPro" id="IPR011701">
    <property type="entry name" value="MFS"/>
</dbReference>
<dbReference type="InterPro" id="IPR036259">
    <property type="entry name" value="MFS_trans_sf"/>
</dbReference>
<evidence type="ECO:0000256" key="3">
    <source>
        <dbReference type="ARBA" id="ARBA00022475"/>
    </source>
</evidence>
<keyword evidence="5 7" id="KW-1133">Transmembrane helix</keyword>
<keyword evidence="2" id="KW-0813">Transport</keyword>
<dbReference type="Proteomes" id="UP000321261">
    <property type="component" value="Unassembled WGS sequence"/>
</dbReference>
<dbReference type="Pfam" id="PF07690">
    <property type="entry name" value="MFS_1"/>
    <property type="match status" value="1"/>
</dbReference>
<dbReference type="Gene3D" id="1.20.1250.20">
    <property type="entry name" value="MFS general substrate transporter like domains"/>
    <property type="match status" value="1"/>
</dbReference>
<keyword evidence="10" id="KW-1185">Reference proteome</keyword>
<comment type="caution">
    <text evidence="9">The sequence shown here is derived from an EMBL/GenBank/DDBJ whole genome shotgun (WGS) entry which is preliminary data.</text>
</comment>
<gene>
    <name evidence="9" type="ORF">FHX44_115575</name>
</gene>
<feature type="transmembrane region" description="Helical" evidence="7">
    <location>
        <begin position="249"/>
        <end position="271"/>
    </location>
</feature>
<feature type="domain" description="Major facilitator superfamily (MFS) profile" evidence="8">
    <location>
        <begin position="1"/>
        <end position="477"/>
    </location>
</feature>
<dbReference type="Gene3D" id="1.20.1720.10">
    <property type="entry name" value="Multidrug resistance protein D"/>
    <property type="match status" value="1"/>
</dbReference>
<dbReference type="InterPro" id="IPR020846">
    <property type="entry name" value="MFS_dom"/>
</dbReference>